<accession>A0A8S5UFN1</accession>
<organism evidence="1">
    <name type="scientific">Myoviridae sp. ctcyQ27</name>
    <dbReference type="NCBI Taxonomy" id="2825139"/>
    <lineage>
        <taxon>Viruses</taxon>
        <taxon>Duplodnaviria</taxon>
        <taxon>Heunggongvirae</taxon>
        <taxon>Uroviricota</taxon>
        <taxon>Caudoviricetes</taxon>
    </lineage>
</organism>
<proteinExistence type="predicted"/>
<reference evidence="1" key="1">
    <citation type="journal article" date="2021" name="Proc. Natl. Acad. Sci. U.S.A.">
        <title>A Catalog of Tens of Thousands of Viruses from Human Metagenomes Reveals Hidden Associations with Chronic Diseases.</title>
        <authorList>
            <person name="Tisza M.J."/>
            <person name="Buck C.B."/>
        </authorList>
    </citation>
    <scope>NUCLEOTIDE SEQUENCE</scope>
    <source>
        <strain evidence="1">CtcyQ27</strain>
    </source>
</reference>
<name>A0A8S5UFN1_9CAUD</name>
<protein>
    <submittedName>
        <fullName evidence="1">Uncharacterized protein</fullName>
    </submittedName>
</protein>
<sequence>MAIIKEYYILINRKKVFAPCRTERNETISWFRCNQAYLRKQYGDISKAELIERVTTVESSINMDLNHVKYMIICTRPDTDERYYITKTKSGMPIVTESFDDMAEGDLLFEKEFLAKNYIKRHEKTLRALFKEDVIETIKTEPVSEAVVIACRQKLKNRKVEDVI</sequence>
<dbReference type="EMBL" id="BK016080">
    <property type="protein sequence ID" value="DAF93210.1"/>
    <property type="molecule type" value="Genomic_DNA"/>
</dbReference>
<evidence type="ECO:0000313" key="1">
    <source>
        <dbReference type="EMBL" id="DAF93210.1"/>
    </source>
</evidence>